<dbReference type="GO" id="GO:0005634">
    <property type="term" value="C:nucleus"/>
    <property type="evidence" value="ECO:0007669"/>
    <property type="project" value="TreeGrafter"/>
</dbReference>
<evidence type="ECO:0000313" key="6">
    <source>
        <dbReference type="Proteomes" id="UP000316079"/>
    </source>
</evidence>
<keyword evidence="6" id="KW-1185">Reference proteome</keyword>
<dbReference type="OrthoDB" id="1870062at2759"/>
<evidence type="ECO:0000259" key="4">
    <source>
        <dbReference type="PROSITE" id="PS50864"/>
    </source>
</evidence>
<dbReference type="GO" id="GO:0003677">
    <property type="term" value="F:DNA binding"/>
    <property type="evidence" value="ECO:0007669"/>
    <property type="project" value="InterPro"/>
</dbReference>
<dbReference type="PROSITE" id="PS50864">
    <property type="entry name" value="SAND"/>
    <property type="match status" value="1"/>
</dbReference>
<dbReference type="InterPro" id="IPR000770">
    <property type="entry name" value="SAND_dom"/>
</dbReference>
<comment type="caution">
    <text evidence="5">The sequence shown here is derived from an EMBL/GenBank/DDBJ whole genome shotgun (WGS) entry which is preliminary data.</text>
</comment>
<protein>
    <recommendedName>
        <fullName evidence="4">SAND domain-containing protein</fullName>
    </recommendedName>
</protein>
<evidence type="ECO:0000256" key="1">
    <source>
        <dbReference type="ARBA" id="ARBA00022553"/>
    </source>
</evidence>
<evidence type="ECO:0000256" key="3">
    <source>
        <dbReference type="SAM" id="MobiDB-lite"/>
    </source>
</evidence>
<feature type="compositionally biased region" description="Acidic residues" evidence="3">
    <location>
        <begin position="1"/>
        <end position="11"/>
    </location>
</feature>
<feature type="non-terminal residue" evidence="5">
    <location>
        <position position="1"/>
    </location>
</feature>
<evidence type="ECO:0000256" key="2">
    <source>
        <dbReference type="ARBA" id="ARBA00023242"/>
    </source>
</evidence>
<gene>
    <name evidence="5" type="ORF">DNTS_012369</name>
</gene>
<keyword evidence="2" id="KW-0539">Nucleus</keyword>
<dbReference type="PANTHER" id="PTHR46386">
    <property type="entry name" value="NUCLEAR BODY PROTEIN SP140"/>
    <property type="match status" value="1"/>
</dbReference>
<feature type="region of interest" description="Disordered" evidence="3">
    <location>
        <begin position="1"/>
        <end position="33"/>
    </location>
</feature>
<dbReference type="EMBL" id="SRMA01025106">
    <property type="protein sequence ID" value="TRY99094.1"/>
    <property type="molecule type" value="Genomic_DNA"/>
</dbReference>
<dbReference type="InterPro" id="IPR043563">
    <property type="entry name" value="Sp110/Sp140/Sp140L-like"/>
</dbReference>
<dbReference type="Pfam" id="PF01342">
    <property type="entry name" value="SAND"/>
    <property type="match status" value="1"/>
</dbReference>
<evidence type="ECO:0000313" key="5">
    <source>
        <dbReference type="EMBL" id="TRY99094.1"/>
    </source>
</evidence>
<dbReference type="Gene3D" id="3.10.390.10">
    <property type="entry name" value="SAND domain-like"/>
    <property type="match status" value="1"/>
</dbReference>
<dbReference type="PANTHER" id="PTHR46386:SF1">
    <property type="entry name" value="NUCLEAR BODY PROTEIN SP140-LIKE PROTEIN"/>
    <property type="match status" value="1"/>
</dbReference>
<proteinExistence type="predicted"/>
<dbReference type="GO" id="GO:0000981">
    <property type="term" value="F:DNA-binding transcription factor activity, RNA polymerase II-specific"/>
    <property type="evidence" value="ECO:0007669"/>
    <property type="project" value="TreeGrafter"/>
</dbReference>
<reference evidence="5 6" key="1">
    <citation type="journal article" date="2019" name="Sci. Data">
        <title>Hybrid genome assembly and annotation of Danionella translucida.</title>
        <authorList>
            <person name="Kadobianskyi M."/>
            <person name="Schulze L."/>
            <person name="Schuelke M."/>
            <person name="Judkewitz B."/>
        </authorList>
    </citation>
    <scope>NUCLEOTIDE SEQUENCE [LARGE SCALE GENOMIC DNA]</scope>
    <source>
        <strain evidence="5 6">Bolton</strain>
    </source>
</reference>
<organism evidence="5 6">
    <name type="scientific">Danionella cerebrum</name>
    <dbReference type="NCBI Taxonomy" id="2873325"/>
    <lineage>
        <taxon>Eukaryota</taxon>
        <taxon>Metazoa</taxon>
        <taxon>Chordata</taxon>
        <taxon>Craniata</taxon>
        <taxon>Vertebrata</taxon>
        <taxon>Euteleostomi</taxon>
        <taxon>Actinopterygii</taxon>
        <taxon>Neopterygii</taxon>
        <taxon>Teleostei</taxon>
        <taxon>Ostariophysi</taxon>
        <taxon>Cypriniformes</taxon>
        <taxon>Danionidae</taxon>
        <taxon>Danioninae</taxon>
        <taxon>Danionella</taxon>
    </lineage>
</organism>
<sequence>SSSSVEEEDFQEQSSQCEGEGSQLRESSEEEDEIDLSVFQAPCLPVACVTLTGTLFKYRFASGLRGKCIRMEDGWFTPKAFVQKEESLTDAFWRNEILCHGKTLDFLLKKKILKIHTLLCDCLYCSEDPEDLVRTASVSS</sequence>
<dbReference type="InterPro" id="IPR010919">
    <property type="entry name" value="SAND-like_dom_sf"/>
</dbReference>
<dbReference type="Proteomes" id="UP000316079">
    <property type="component" value="Unassembled WGS sequence"/>
</dbReference>
<dbReference type="SMART" id="SM00258">
    <property type="entry name" value="SAND"/>
    <property type="match status" value="1"/>
</dbReference>
<dbReference type="SUPFAM" id="SSF63763">
    <property type="entry name" value="SAND domain-like"/>
    <property type="match status" value="1"/>
</dbReference>
<dbReference type="FunFam" id="3.10.390.10:FF:000004">
    <property type="entry name" value="Deformed epidermal autoregulatory factor 1"/>
    <property type="match status" value="1"/>
</dbReference>
<feature type="domain" description="SAND" evidence="4">
    <location>
        <begin position="31"/>
        <end position="114"/>
    </location>
</feature>
<keyword evidence="1" id="KW-0597">Phosphoprotein</keyword>
<accession>A0A553RA77</accession>
<name>A0A553RA77_9TELE</name>
<dbReference type="AlphaFoldDB" id="A0A553RA77"/>